<evidence type="ECO:0000259" key="2">
    <source>
        <dbReference type="Pfam" id="PF14601"/>
    </source>
</evidence>
<dbReference type="SUPFAM" id="SSF89915">
    <property type="entry name" value="DNA-binding protein Tfx"/>
    <property type="match status" value="1"/>
</dbReference>
<feature type="domain" description="DNA binding protein Tfx C-terminal" evidence="2">
    <location>
        <begin position="83"/>
        <end position="165"/>
    </location>
</feature>
<dbReference type="InterPro" id="IPR036657">
    <property type="entry name" value="Tfx_DNA-bd_sf_arc"/>
</dbReference>
<feature type="compositionally biased region" description="Basic and acidic residues" evidence="1">
    <location>
        <begin position="9"/>
        <end position="19"/>
    </location>
</feature>
<evidence type="ECO:0000256" key="1">
    <source>
        <dbReference type="SAM" id="MobiDB-lite"/>
    </source>
</evidence>
<reference evidence="3 4" key="1">
    <citation type="journal article" date="2019" name="Int. J. Syst. Evol. Microbiol.">
        <title>The Global Catalogue of Microorganisms (GCM) 10K type strain sequencing project: providing services to taxonomists for standard genome sequencing and annotation.</title>
        <authorList>
            <consortium name="The Broad Institute Genomics Platform"/>
            <consortium name="The Broad Institute Genome Sequencing Center for Infectious Disease"/>
            <person name="Wu L."/>
            <person name="Ma J."/>
        </authorList>
    </citation>
    <scope>NUCLEOTIDE SEQUENCE [LARGE SCALE GENOMIC DNA]</scope>
    <source>
        <strain evidence="3 4">CGMCC 1.12237</strain>
    </source>
</reference>
<dbReference type="Gene3D" id="3.30.1190.10">
    <property type="entry name" value="DNA-binding protein Tfx superfamily, archaea"/>
    <property type="match status" value="1"/>
</dbReference>
<keyword evidence="3" id="KW-0238">DNA-binding</keyword>
<dbReference type="Proteomes" id="UP001596201">
    <property type="component" value="Unassembled WGS sequence"/>
</dbReference>
<keyword evidence="4" id="KW-1185">Reference proteome</keyword>
<accession>A0ABD5RAM7</accession>
<gene>
    <name evidence="3" type="ORF">ACFPJ5_08675</name>
</gene>
<name>A0ABD5RAM7_9EURY</name>
<dbReference type="AlphaFoldDB" id="A0ABD5RAM7"/>
<sequence length="175" mass="18811">MDDDLGPDTPREQSSREATPDVDALLEQAGFDPETSVLTRRQAEVLLLRERGVRQSTIADLLGTSRANVSSIESSARTNVEKARETVGFAETLSAPVRVEVAEGTDLYDVPKLVYDACDAAGVKVNHTAPELMKTVSDEAGDAVQGREVREDVLVGVTSEGAVRVRRSSDAPRSD</sequence>
<dbReference type="NCBIfam" id="TIGR00721">
    <property type="entry name" value="tfx"/>
    <property type="match status" value="1"/>
</dbReference>
<evidence type="ECO:0000313" key="3">
    <source>
        <dbReference type="EMBL" id="MFC5367013.1"/>
    </source>
</evidence>
<comment type="caution">
    <text evidence="3">The sequence shown here is derived from an EMBL/GenBank/DDBJ whole genome shotgun (WGS) entry which is preliminary data.</text>
</comment>
<dbReference type="GO" id="GO:0003677">
    <property type="term" value="F:DNA binding"/>
    <property type="evidence" value="ECO:0007669"/>
    <property type="project" value="UniProtKB-KW"/>
</dbReference>
<protein>
    <submittedName>
        <fullName evidence="3">Tfx family DNA-binding protein</fullName>
    </submittedName>
</protein>
<dbReference type="InterPro" id="IPR029291">
    <property type="entry name" value="Tfx_C"/>
</dbReference>
<proteinExistence type="predicted"/>
<dbReference type="Pfam" id="PF14601">
    <property type="entry name" value="TFX_C"/>
    <property type="match status" value="1"/>
</dbReference>
<feature type="region of interest" description="Disordered" evidence="1">
    <location>
        <begin position="1"/>
        <end position="21"/>
    </location>
</feature>
<dbReference type="NCBIfam" id="NF003054">
    <property type="entry name" value="PRK03975.1-1"/>
    <property type="match status" value="1"/>
</dbReference>
<evidence type="ECO:0000313" key="4">
    <source>
        <dbReference type="Proteomes" id="UP001596201"/>
    </source>
</evidence>
<dbReference type="InterPro" id="IPR004645">
    <property type="entry name" value="Tfx_DNA-bd_arc"/>
</dbReference>
<organism evidence="3 4">
    <name type="scientific">Salinirubrum litoreum</name>
    <dbReference type="NCBI Taxonomy" id="1126234"/>
    <lineage>
        <taxon>Archaea</taxon>
        <taxon>Methanobacteriati</taxon>
        <taxon>Methanobacteriota</taxon>
        <taxon>Stenosarchaea group</taxon>
        <taxon>Halobacteria</taxon>
        <taxon>Halobacteriales</taxon>
        <taxon>Haloferacaceae</taxon>
        <taxon>Salinirubrum</taxon>
    </lineage>
</organism>
<dbReference type="EMBL" id="JBHSKX010000001">
    <property type="protein sequence ID" value="MFC5367013.1"/>
    <property type="molecule type" value="Genomic_DNA"/>
</dbReference>
<dbReference type="RefSeq" id="WP_227227658.1">
    <property type="nucleotide sequence ID" value="NZ_JAJCVJ010000001.1"/>
</dbReference>